<evidence type="ECO:0000256" key="5">
    <source>
        <dbReference type="ARBA" id="ARBA00022533"/>
    </source>
</evidence>
<comment type="caution">
    <text evidence="11">The sequence shown here is derived from an EMBL/GenBank/DDBJ whole genome shotgun (WGS) entry which is preliminary data.</text>
</comment>
<dbReference type="EMBL" id="MU128912">
    <property type="protein sequence ID" value="KAF9520374.1"/>
    <property type="molecule type" value="Genomic_DNA"/>
</dbReference>
<keyword evidence="5" id="KW-0021">Allosteric enzyme</keyword>
<keyword evidence="9" id="KW-0342">GTP-binding</keyword>
<dbReference type="Proteomes" id="UP000886523">
    <property type="component" value="Unassembled WGS sequence"/>
</dbReference>
<reference evidence="11" key="1">
    <citation type="journal article" date="2020" name="Nat. Commun.">
        <title>Large-scale genome sequencing of mycorrhizal fungi provides insights into the early evolution of symbiotic traits.</title>
        <authorList>
            <person name="Miyauchi S."/>
            <person name="Kiss E."/>
            <person name="Kuo A."/>
            <person name="Drula E."/>
            <person name="Kohler A."/>
            <person name="Sanchez-Garcia M."/>
            <person name="Morin E."/>
            <person name="Andreopoulos B."/>
            <person name="Barry K.W."/>
            <person name="Bonito G."/>
            <person name="Buee M."/>
            <person name="Carver A."/>
            <person name="Chen C."/>
            <person name="Cichocki N."/>
            <person name="Clum A."/>
            <person name="Culley D."/>
            <person name="Crous P.W."/>
            <person name="Fauchery L."/>
            <person name="Girlanda M."/>
            <person name="Hayes R.D."/>
            <person name="Keri Z."/>
            <person name="LaButti K."/>
            <person name="Lipzen A."/>
            <person name="Lombard V."/>
            <person name="Magnuson J."/>
            <person name="Maillard F."/>
            <person name="Murat C."/>
            <person name="Nolan M."/>
            <person name="Ohm R.A."/>
            <person name="Pangilinan J."/>
            <person name="Pereira M.F."/>
            <person name="Perotto S."/>
            <person name="Peter M."/>
            <person name="Pfister S."/>
            <person name="Riley R."/>
            <person name="Sitrit Y."/>
            <person name="Stielow J.B."/>
            <person name="Szollosi G."/>
            <person name="Zifcakova L."/>
            <person name="Stursova M."/>
            <person name="Spatafora J.W."/>
            <person name="Tedersoo L."/>
            <person name="Vaario L.M."/>
            <person name="Yamada A."/>
            <person name="Yan M."/>
            <person name="Wang P."/>
            <person name="Xu J."/>
            <person name="Bruns T."/>
            <person name="Baldrian P."/>
            <person name="Vilgalys R."/>
            <person name="Dunand C."/>
            <person name="Henrissat B."/>
            <person name="Grigoriev I.V."/>
            <person name="Hibbett D."/>
            <person name="Nagy L.G."/>
            <person name="Martin F.M."/>
        </authorList>
    </citation>
    <scope>NUCLEOTIDE SEQUENCE</scope>
    <source>
        <strain evidence="11">UP504</strain>
    </source>
</reference>
<dbReference type="SUPFAM" id="SSF53271">
    <property type="entry name" value="PRTase-like"/>
    <property type="match status" value="1"/>
</dbReference>
<comment type="pathway">
    <text evidence="2">Pyrimidine metabolism; UMP biosynthesis via salvage pathway; UMP from uracil: step 1/1.</text>
</comment>
<comment type="similarity">
    <text evidence="3">Belongs to the UPRTase family.</text>
</comment>
<evidence type="ECO:0000256" key="6">
    <source>
        <dbReference type="ARBA" id="ARBA00022676"/>
    </source>
</evidence>
<evidence type="ECO:0000256" key="9">
    <source>
        <dbReference type="ARBA" id="ARBA00023134"/>
    </source>
</evidence>
<dbReference type="OrthoDB" id="10257085at2759"/>
<evidence type="ECO:0000256" key="4">
    <source>
        <dbReference type="ARBA" id="ARBA00011894"/>
    </source>
</evidence>
<organism evidence="11 12">
    <name type="scientific">Hydnum rufescens UP504</name>
    <dbReference type="NCBI Taxonomy" id="1448309"/>
    <lineage>
        <taxon>Eukaryota</taxon>
        <taxon>Fungi</taxon>
        <taxon>Dikarya</taxon>
        <taxon>Basidiomycota</taxon>
        <taxon>Agaricomycotina</taxon>
        <taxon>Agaricomycetes</taxon>
        <taxon>Cantharellales</taxon>
        <taxon>Hydnaceae</taxon>
        <taxon>Hydnum</taxon>
    </lineage>
</organism>
<dbReference type="NCBIfam" id="NF001097">
    <property type="entry name" value="PRK00129.1"/>
    <property type="match status" value="1"/>
</dbReference>
<dbReference type="GO" id="GO:0005525">
    <property type="term" value="F:GTP binding"/>
    <property type="evidence" value="ECO:0007669"/>
    <property type="project" value="UniProtKB-KW"/>
</dbReference>
<evidence type="ECO:0000256" key="3">
    <source>
        <dbReference type="ARBA" id="ARBA00009516"/>
    </source>
</evidence>
<comment type="cofactor">
    <cofactor evidence="1">
        <name>Mg(2+)</name>
        <dbReference type="ChEBI" id="CHEBI:18420"/>
    </cofactor>
</comment>
<protein>
    <recommendedName>
        <fullName evidence="4">uracil phosphoribosyltransferase</fullName>
        <ecNumber evidence="4">2.4.2.9</ecNumber>
    </recommendedName>
</protein>
<evidence type="ECO:0000259" key="10">
    <source>
        <dbReference type="Pfam" id="PF14681"/>
    </source>
</evidence>
<evidence type="ECO:0000313" key="11">
    <source>
        <dbReference type="EMBL" id="KAF9520374.1"/>
    </source>
</evidence>
<keyword evidence="12" id="KW-1185">Reference proteome</keyword>
<dbReference type="InterPro" id="IPR000836">
    <property type="entry name" value="PRTase_dom"/>
</dbReference>
<dbReference type="Gene3D" id="3.40.50.2020">
    <property type="match status" value="1"/>
</dbReference>
<dbReference type="EC" id="2.4.2.9" evidence="4"/>
<proteinExistence type="inferred from homology"/>
<evidence type="ECO:0000256" key="7">
    <source>
        <dbReference type="ARBA" id="ARBA00022679"/>
    </source>
</evidence>
<evidence type="ECO:0000256" key="8">
    <source>
        <dbReference type="ARBA" id="ARBA00022741"/>
    </source>
</evidence>
<dbReference type="PANTHER" id="PTHR32315:SF4">
    <property type="entry name" value="URACIL PHOSPHORIBOSYLTRANSFERASE, CHLOROPLASTIC"/>
    <property type="match status" value="1"/>
</dbReference>
<gene>
    <name evidence="11" type="ORF">BS47DRAFT_1336011</name>
</gene>
<dbReference type="AlphaFoldDB" id="A0A9P6E1Z9"/>
<feature type="domain" description="Phosphoribosyltransferase" evidence="10">
    <location>
        <begin position="10"/>
        <end position="212"/>
    </location>
</feature>
<dbReference type="PANTHER" id="PTHR32315">
    <property type="entry name" value="ADENINE PHOSPHORIBOSYLTRANSFERASE"/>
    <property type="match status" value="1"/>
</dbReference>
<keyword evidence="8" id="KW-0547">Nucleotide-binding</keyword>
<evidence type="ECO:0000313" key="12">
    <source>
        <dbReference type="Proteomes" id="UP000886523"/>
    </source>
</evidence>
<name>A0A9P6E1Z9_9AGAM</name>
<evidence type="ECO:0000256" key="1">
    <source>
        <dbReference type="ARBA" id="ARBA00001946"/>
    </source>
</evidence>
<keyword evidence="6" id="KW-0328">Glycosyltransferase</keyword>
<evidence type="ECO:0000256" key="2">
    <source>
        <dbReference type="ARBA" id="ARBA00005180"/>
    </source>
</evidence>
<keyword evidence="7" id="KW-0808">Transferase</keyword>
<dbReference type="InterPro" id="IPR050054">
    <property type="entry name" value="UPRTase/APRTase"/>
</dbReference>
<dbReference type="InterPro" id="IPR029057">
    <property type="entry name" value="PRTase-like"/>
</dbReference>
<dbReference type="Pfam" id="PF14681">
    <property type="entry name" value="UPRTase"/>
    <property type="match status" value="1"/>
</dbReference>
<dbReference type="GO" id="GO:0004845">
    <property type="term" value="F:uracil phosphoribosyltransferase activity"/>
    <property type="evidence" value="ECO:0007669"/>
    <property type="project" value="UniProtKB-EC"/>
</dbReference>
<sequence>MANANNLHIVSHPLVAAKLSALRQTVTNHKDFREGIYDLSYILGVEASRDIPVTEFRGTSPIADFTGSKITESIALLPILRAGLPMSDALLRLFPEAKCFHLGLFREKVSLQPVEYYSKLPTTPDVDRVFLLDPLIATGGTICAALQMIVDWGFPISRVKLLVILASRDGLDIVLKQFPELEIWVAAVDPVLTPQGIISPGLGDAGDRLNNTSQH</sequence>
<accession>A0A9P6E1Z9</accession>
<dbReference type="CDD" id="cd06223">
    <property type="entry name" value="PRTases_typeI"/>
    <property type="match status" value="1"/>
</dbReference>